<dbReference type="Proteomes" id="UP000245839">
    <property type="component" value="Unassembled WGS sequence"/>
</dbReference>
<reference evidence="3 5" key="1">
    <citation type="submission" date="2016-10" db="EMBL/GenBank/DDBJ databases">
        <authorList>
            <person name="Cai Z."/>
        </authorList>
    </citation>
    <scope>NUCLEOTIDE SEQUENCE [LARGE SCALE GENOMIC DNA]</scope>
    <source>
        <strain evidence="3 5">DSM 25227</strain>
    </source>
</reference>
<dbReference type="OrthoDB" id="1814359at2"/>
<gene>
    <name evidence="2" type="ORF">BCF38_101593</name>
    <name evidence="3" type="ORF">SAMN05421539_101593</name>
</gene>
<feature type="domain" description="Polysaccharide pyruvyl transferase" evidence="1">
    <location>
        <begin position="20"/>
        <end position="329"/>
    </location>
</feature>
<evidence type="ECO:0000313" key="4">
    <source>
        <dbReference type="Proteomes" id="UP000245839"/>
    </source>
</evidence>
<protein>
    <submittedName>
        <fullName evidence="2">Polysaccharide pyruvyl transferase WcaK-like protein</fullName>
    </submittedName>
    <submittedName>
        <fullName evidence="3">Polysaccharide pyruvyl transferase family protein WcaK</fullName>
    </submittedName>
</protein>
<dbReference type="Pfam" id="PF04230">
    <property type="entry name" value="PS_pyruv_trans"/>
    <property type="match status" value="1"/>
</dbReference>
<proteinExistence type="predicted"/>
<evidence type="ECO:0000259" key="1">
    <source>
        <dbReference type="Pfam" id="PF04230"/>
    </source>
</evidence>
<keyword evidence="4" id="KW-1185">Reference proteome</keyword>
<dbReference type="PANTHER" id="PTHR36836:SF1">
    <property type="entry name" value="COLANIC ACID BIOSYNTHESIS PROTEIN WCAK"/>
    <property type="match status" value="1"/>
</dbReference>
<keyword evidence="3" id="KW-0808">Transferase</keyword>
<dbReference type="GO" id="GO:0016740">
    <property type="term" value="F:transferase activity"/>
    <property type="evidence" value="ECO:0007669"/>
    <property type="project" value="UniProtKB-KW"/>
</dbReference>
<dbReference type="PANTHER" id="PTHR36836">
    <property type="entry name" value="COLANIC ACID BIOSYNTHESIS PROTEIN WCAK"/>
    <property type="match status" value="1"/>
</dbReference>
<accession>A0A2Y9A1N8</accession>
<evidence type="ECO:0000313" key="3">
    <source>
        <dbReference type="EMBL" id="SSA38461.1"/>
    </source>
</evidence>
<evidence type="ECO:0000313" key="2">
    <source>
        <dbReference type="EMBL" id="PWJ22183.1"/>
    </source>
</evidence>
<dbReference type="EMBL" id="UETC01000001">
    <property type="protein sequence ID" value="SSA38461.1"/>
    <property type="molecule type" value="Genomic_DNA"/>
</dbReference>
<dbReference type="Proteomes" id="UP000251571">
    <property type="component" value="Unassembled WGS sequence"/>
</dbReference>
<organism evidence="3 5">
    <name type="scientific">Jannaschia seohaensis</name>
    <dbReference type="NCBI Taxonomy" id="475081"/>
    <lineage>
        <taxon>Bacteria</taxon>
        <taxon>Pseudomonadati</taxon>
        <taxon>Pseudomonadota</taxon>
        <taxon>Alphaproteobacteria</taxon>
        <taxon>Rhodobacterales</taxon>
        <taxon>Roseobacteraceae</taxon>
        <taxon>Jannaschia</taxon>
    </lineage>
</organism>
<dbReference type="AlphaFoldDB" id="A0A2Y9A1N8"/>
<name>A0A2Y9A1N8_9RHOB</name>
<dbReference type="RefSeq" id="WP_109562761.1">
    <property type="nucleotide sequence ID" value="NZ_QGDJ01000001.1"/>
</dbReference>
<reference evidence="2 4" key="2">
    <citation type="submission" date="2018-03" db="EMBL/GenBank/DDBJ databases">
        <title>Genomic Encyclopedia of Archaeal and Bacterial Type Strains, Phase II (KMG-II): from individual species to whole genera.</title>
        <authorList>
            <person name="Goeker M."/>
        </authorList>
    </citation>
    <scope>NUCLEOTIDE SEQUENCE [LARGE SCALE GENOMIC DNA]</scope>
    <source>
        <strain evidence="2 4">DSM 25227</strain>
    </source>
</reference>
<dbReference type="InterPro" id="IPR007345">
    <property type="entry name" value="Polysacch_pyruvyl_Trfase"/>
</dbReference>
<sequence>MDTAPAPLRVTQFGLCFSPNLGDGVIAECLAHGLRSRHPGVEVTHIDLSGREGFGHVTVRGRRLLIAILDRLPRAVRQPLAERKLQSMVDRVAAQWHAAARADLVVIGGGQVLSDANLNFPVKVGRAARMIAEAGTPLALYAVGASRNWTPRGRDWFRELLACDLRLVGPRDIASAEAWTAQAGGGPAPEVIADPGLLAADCYGPVAAKVGVVGLCVTDFGLLEHHADGAVAGAGSGVRFYEAVARALIASGRNVRLFTNGAAEDRAARVRVVAALADVADRLELPPDAERPAELVAQIAGCEAVVAHRLHACIVAYSYGRAVIGLGWDRKLQSFFEMTGRPDGFIAEGATPARIVEMLEAALAAERDPRQDGMIARAWAGIDRLLACVSVPAK</sequence>
<dbReference type="EMBL" id="QGDJ01000001">
    <property type="protein sequence ID" value="PWJ22183.1"/>
    <property type="molecule type" value="Genomic_DNA"/>
</dbReference>
<evidence type="ECO:0000313" key="5">
    <source>
        <dbReference type="Proteomes" id="UP000251571"/>
    </source>
</evidence>